<name>A0A418W6B9_9SPHN</name>
<feature type="signal peptide" evidence="1">
    <location>
        <begin position="1"/>
        <end position="21"/>
    </location>
</feature>
<evidence type="ECO:0000256" key="1">
    <source>
        <dbReference type="SAM" id="SignalP"/>
    </source>
</evidence>
<evidence type="ECO:0000313" key="3">
    <source>
        <dbReference type="Proteomes" id="UP000286100"/>
    </source>
</evidence>
<reference evidence="2 3" key="1">
    <citation type="submission" date="2018-09" db="EMBL/GenBank/DDBJ databases">
        <authorList>
            <person name="Zhu H."/>
        </authorList>
    </citation>
    <scope>NUCLEOTIDE SEQUENCE [LARGE SCALE GENOMIC DNA]</scope>
    <source>
        <strain evidence="2 3">K2R01-6</strain>
    </source>
</reference>
<dbReference type="AlphaFoldDB" id="A0A418W6B9"/>
<dbReference type="Proteomes" id="UP000286100">
    <property type="component" value="Unassembled WGS sequence"/>
</dbReference>
<keyword evidence="3" id="KW-1185">Reference proteome</keyword>
<evidence type="ECO:0000313" key="2">
    <source>
        <dbReference type="EMBL" id="RJF85518.1"/>
    </source>
</evidence>
<keyword evidence="1" id="KW-0732">Signal</keyword>
<dbReference type="OrthoDB" id="117664at2"/>
<protein>
    <submittedName>
        <fullName evidence="2">Uncharacterized protein</fullName>
    </submittedName>
</protein>
<feature type="chain" id="PRO_5019120410" evidence="1">
    <location>
        <begin position="22"/>
        <end position="223"/>
    </location>
</feature>
<organism evidence="2 3">
    <name type="scientific">Sphingomonas cavernae</name>
    <dbReference type="NCBI Taxonomy" id="2320861"/>
    <lineage>
        <taxon>Bacteria</taxon>
        <taxon>Pseudomonadati</taxon>
        <taxon>Pseudomonadota</taxon>
        <taxon>Alphaproteobacteria</taxon>
        <taxon>Sphingomonadales</taxon>
        <taxon>Sphingomonadaceae</taxon>
        <taxon>Sphingomonas</taxon>
    </lineage>
</organism>
<dbReference type="EMBL" id="QYUM01000004">
    <property type="protein sequence ID" value="RJF85518.1"/>
    <property type="molecule type" value="Genomic_DNA"/>
</dbReference>
<gene>
    <name evidence="2" type="ORF">D3876_16435</name>
</gene>
<accession>A0A418W6B9</accession>
<proteinExistence type="predicted"/>
<comment type="caution">
    <text evidence="2">The sequence shown here is derived from an EMBL/GenBank/DDBJ whole genome shotgun (WGS) entry which is preliminary data.</text>
</comment>
<sequence>MKARTLCATLSVALINSTVWAQAPIPAPAAPEAVPAVMVTPSVIAAPALELPANTELLLSMNEELTSKKVEEGHNFSMTVAHDVRLGDYVVIPKGTRGVGEVTWRTGKGAFGKSGKMDIELRYLDLNGRRVPIEGKYRQEGEGNTVATVAGVVAVGVFAVFITGKSARIPQGRELKAHTREALPVVLRAAAAAPVVQPVVATPAPVAEVRPAAMVEPLPAAVN</sequence>
<dbReference type="RefSeq" id="WP_119764346.1">
    <property type="nucleotide sequence ID" value="NZ_QYUM01000004.1"/>
</dbReference>